<dbReference type="EMBL" id="JAQBIE010000004">
    <property type="protein sequence ID" value="MDB6176833.1"/>
    <property type="molecule type" value="Genomic_DNA"/>
</dbReference>
<evidence type="ECO:0008006" key="4">
    <source>
        <dbReference type="Google" id="ProtNLM"/>
    </source>
</evidence>
<dbReference type="RefSeq" id="WP_271887954.1">
    <property type="nucleotide sequence ID" value="NZ_JAQBIE010000004.1"/>
</dbReference>
<feature type="transmembrane region" description="Helical" evidence="1">
    <location>
        <begin position="130"/>
        <end position="146"/>
    </location>
</feature>
<evidence type="ECO:0000313" key="2">
    <source>
        <dbReference type="EMBL" id="MDB6176833.1"/>
    </source>
</evidence>
<keyword evidence="1" id="KW-0472">Membrane</keyword>
<gene>
    <name evidence="2" type="ORF">PAF17_04845</name>
</gene>
<protein>
    <recommendedName>
        <fullName evidence="4">MFS transporter</fullName>
    </recommendedName>
</protein>
<keyword evidence="1" id="KW-0812">Transmembrane</keyword>
<accession>A0ABT4ZBU5</accession>
<keyword evidence="1" id="KW-1133">Transmembrane helix</keyword>
<dbReference type="Proteomes" id="UP001165641">
    <property type="component" value="Unassembled WGS sequence"/>
</dbReference>
<name>A0ABT4ZBU5_9RHOB</name>
<feature type="transmembrane region" description="Helical" evidence="1">
    <location>
        <begin position="107"/>
        <end position="124"/>
    </location>
</feature>
<proteinExistence type="predicted"/>
<feature type="transmembrane region" description="Helical" evidence="1">
    <location>
        <begin position="210"/>
        <end position="228"/>
    </location>
</feature>
<feature type="transmembrane region" description="Helical" evidence="1">
    <location>
        <begin position="185"/>
        <end position="203"/>
    </location>
</feature>
<feature type="transmembrane region" description="Helical" evidence="1">
    <location>
        <begin position="234"/>
        <end position="254"/>
    </location>
</feature>
<comment type="caution">
    <text evidence="2">The sequence shown here is derived from an EMBL/GenBank/DDBJ whole genome shotgun (WGS) entry which is preliminary data.</text>
</comment>
<evidence type="ECO:0000256" key="1">
    <source>
        <dbReference type="SAM" id="Phobius"/>
    </source>
</evidence>
<keyword evidence="3" id="KW-1185">Reference proteome</keyword>
<sequence length="255" mass="26667">MRRDAFLVHATSVVIFIGSNLAFLSRPTGFSPVGLAGLAPRFGLFPLPDSERITAPISLAQLYLHPVNLVLWSLLAALWLMLLLDLIGQWQDPSESQRIADRPAPPVALPFSSALILGAIWPWLIQPSPWLAATIAAAAAALAFAATQSGRDQARPALDFAAGWALVTCGAILCHAVAITLDMSASRANILGILIATGAGMSAQIHMGRRLALSVAVVWGFCAIAATTMGFDPITAIAAILGITAMTAVLIRAAS</sequence>
<reference evidence="2" key="1">
    <citation type="submission" date="2022-12" db="EMBL/GenBank/DDBJ databases">
        <title>Paracoccus onchidii sp. nov., isolated from a marine invertebrate from the South China Sea.</title>
        <authorList>
            <person name="Xu S."/>
            <person name="Liu Z."/>
            <person name="Xu Y."/>
        </authorList>
    </citation>
    <scope>NUCLEOTIDE SEQUENCE</scope>
    <source>
        <strain evidence="2">Z330</strain>
    </source>
</reference>
<feature type="transmembrane region" description="Helical" evidence="1">
    <location>
        <begin position="69"/>
        <end position="87"/>
    </location>
</feature>
<organism evidence="2 3">
    <name type="scientific">Paracoccus onchidii</name>
    <dbReference type="NCBI Taxonomy" id="3017813"/>
    <lineage>
        <taxon>Bacteria</taxon>
        <taxon>Pseudomonadati</taxon>
        <taxon>Pseudomonadota</taxon>
        <taxon>Alphaproteobacteria</taxon>
        <taxon>Rhodobacterales</taxon>
        <taxon>Paracoccaceae</taxon>
        <taxon>Paracoccus</taxon>
    </lineage>
</organism>
<evidence type="ECO:0000313" key="3">
    <source>
        <dbReference type="Proteomes" id="UP001165641"/>
    </source>
</evidence>
<feature type="transmembrane region" description="Helical" evidence="1">
    <location>
        <begin position="158"/>
        <end position="179"/>
    </location>
</feature>